<gene>
    <name evidence="1" type="ORF">ACFFRI_08100</name>
</gene>
<reference evidence="1 2" key="1">
    <citation type="submission" date="2024-09" db="EMBL/GenBank/DDBJ databases">
        <authorList>
            <person name="Sun Q."/>
            <person name="Mori K."/>
        </authorList>
    </citation>
    <scope>NUCLEOTIDE SEQUENCE [LARGE SCALE GENOMIC DNA]</scope>
    <source>
        <strain evidence="1 2">JCM 9626</strain>
    </source>
</reference>
<evidence type="ECO:0000313" key="2">
    <source>
        <dbReference type="Proteomes" id="UP001589750"/>
    </source>
</evidence>
<name>A0ABV5KA76_9ACTN</name>
<sequence>MSEQVSVPRSQYADLSRDQLAALVRDLLLIGQLIDRSGMAWCISAFGREEMAQVAIEEWGCASPIYTRRMQRALGFEGDDVPTIFKGLQLDIGAPHQFLDFRFKILDAWSGEFWLDHCGALADVQPMGEDYVRSMCHDIEDPTFDATAVATNRRAQIRPLHRPPYDEPRGGAVCHWTIIIDESHPEAQDLPGLAAIGASVAASVELAPIDPADDGRPDYGGPVLSDFPAEAFSHSALVRIADELCVQMQLLNLSFGQAVRARADDDGQLTTILRQQLIGIAGVAAGRLRATLGLGADEAAALEVLRLLPMLGPTAYVDARVEGDALVVRRSPAHDDGGWLALLGPGWTAALDAAVHAVDPRFSVEVTGTDGEWRVVVVVGEERKVADEVAVTRFSTGVTWQFEPRHALPLTVVGR</sequence>
<dbReference type="EMBL" id="JBHMDG010000010">
    <property type="protein sequence ID" value="MFB9313003.1"/>
    <property type="molecule type" value="Genomic_DNA"/>
</dbReference>
<dbReference type="RefSeq" id="WP_246084306.1">
    <property type="nucleotide sequence ID" value="NZ_JBHMDG010000010.1"/>
</dbReference>
<dbReference type="Proteomes" id="UP001589750">
    <property type="component" value="Unassembled WGS sequence"/>
</dbReference>
<comment type="caution">
    <text evidence="1">The sequence shown here is derived from an EMBL/GenBank/DDBJ whole genome shotgun (WGS) entry which is preliminary data.</text>
</comment>
<protein>
    <submittedName>
        <fullName evidence="1">Uncharacterized protein</fullName>
    </submittedName>
</protein>
<proteinExistence type="predicted"/>
<evidence type="ECO:0000313" key="1">
    <source>
        <dbReference type="EMBL" id="MFB9313003.1"/>
    </source>
</evidence>
<accession>A0ABV5KA76</accession>
<organism evidence="1 2">
    <name type="scientific">Nocardioides plantarum</name>
    <dbReference type="NCBI Taxonomy" id="29299"/>
    <lineage>
        <taxon>Bacteria</taxon>
        <taxon>Bacillati</taxon>
        <taxon>Actinomycetota</taxon>
        <taxon>Actinomycetes</taxon>
        <taxon>Propionibacteriales</taxon>
        <taxon>Nocardioidaceae</taxon>
        <taxon>Nocardioides</taxon>
    </lineage>
</organism>
<keyword evidence="2" id="KW-1185">Reference proteome</keyword>